<dbReference type="PANTHER" id="PTHR36933:SF1">
    <property type="entry name" value="SLL0788 PROTEIN"/>
    <property type="match status" value="1"/>
</dbReference>
<dbReference type="EMBL" id="AP018933">
    <property type="protein sequence ID" value="BBG30561.1"/>
    <property type="molecule type" value="Genomic_DNA"/>
</dbReference>
<feature type="chain" id="PRO_5016675858" evidence="1">
    <location>
        <begin position="26"/>
        <end position="133"/>
    </location>
</feature>
<feature type="signal peptide" evidence="1">
    <location>
        <begin position="1"/>
        <end position="25"/>
    </location>
</feature>
<dbReference type="OrthoDB" id="8603558at2"/>
<feature type="domain" description="DUF305" evidence="2">
    <location>
        <begin position="41"/>
        <end position="122"/>
    </location>
</feature>
<dbReference type="Pfam" id="PF03713">
    <property type="entry name" value="DUF305"/>
    <property type="match status" value="1"/>
</dbReference>
<dbReference type="InterPro" id="IPR005183">
    <property type="entry name" value="DUF305_CopM-like"/>
</dbReference>
<name>A0A348HG09_9GAMM</name>
<dbReference type="PANTHER" id="PTHR36933">
    <property type="entry name" value="SLL0788 PROTEIN"/>
    <property type="match status" value="1"/>
</dbReference>
<dbReference type="Proteomes" id="UP000267342">
    <property type="component" value="Chromosome"/>
</dbReference>
<dbReference type="InterPro" id="IPR012347">
    <property type="entry name" value="Ferritin-like"/>
</dbReference>
<dbReference type="KEGG" id="zpl:ZBT109_1815"/>
<dbReference type="RefSeq" id="WP_027704968.1">
    <property type="nucleotide sequence ID" value="NZ_AP018933.1"/>
</dbReference>
<evidence type="ECO:0000313" key="4">
    <source>
        <dbReference type="Proteomes" id="UP000267342"/>
    </source>
</evidence>
<protein>
    <submittedName>
        <fullName evidence="3">Uncharacterized protein conserved in bacteria</fullName>
    </submittedName>
</protein>
<keyword evidence="4" id="KW-1185">Reference proteome</keyword>
<evidence type="ECO:0000256" key="1">
    <source>
        <dbReference type="SAM" id="SignalP"/>
    </source>
</evidence>
<evidence type="ECO:0000313" key="3">
    <source>
        <dbReference type="EMBL" id="BBG30561.1"/>
    </source>
</evidence>
<accession>A0A348HG09</accession>
<sequence>MRSLHHALVLGSALLVIGTGTAAMAESMPMHDHARTSTVVQAQRAPSTKALKDAGMSMHKAMDITYTGNADVDFARAMVAHHQGAIDMAKVELQYGTAPEMRALAKDIVDSQQHQVEQMQRWIKDQEQQHKQP</sequence>
<dbReference type="Gene3D" id="1.20.1260.10">
    <property type="match status" value="1"/>
</dbReference>
<keyword evidence="1" id="KW-0732">Signal</keyword>
<reference evidence="3 4" key="1">
    <citation type="submission" date="2018-09" db="EMBL/GenBank/DDBJ databases">
        <title>Zymobacter palmae IAM14233 (=T109) whole genome analysis.</title>
        <authorList>
            <person name="Yanase H."/>
        </authorList>
    </citation>
    <scope>NUCLEOTIDE SEQUENCE [LARGE SCALE GENOMIC DNA]</scope>
    <source>
        <strain evidence="3 4">IAM14233</strain>
    </source>
</reference>
<evidence type="ECO:0000259" key="2">
    <source>
        <dbReference type="Pfam" id="PF03713"/>
    </source>
</evidence>
<proteinExistence type="predicted"/>
<organism evidence="3 4">
    <name type="scientific">Zymobacter palmae</name>
    <dbReference type="NCBI Taxonomy" id="33074"/>
    <lineage>
        <taxon>Bacteria</taxon>
        <taxon>Pseudomonadati</taxon>
        <taxon>Pseudomonadota</taxon>
        <taxon>Gammaproteobacteria</taxon>
        <taxon>Oceanospirillales</taxon>
        <taxon>Halomonadaceae</taxon>
        <taxon>Zymobacter group</taxon>
        <taxon>Zymobacter</taxon>
    </lineage>
</organism>
<dbReference type="AlphaFoldDB" id="A0A348HG09"/>
<gene>
    <name evidence="3" type="ORF">ZBT109_1815</name>
</gene>